<sequence>MDCRVPVKLLLVGAGIRGEVWARVCSDAPGVDLVGIVDRDLSKAEAVRSIHHIKNALIGEDLEHALRVTQPDAVIVATPPNTHYNLVSIALSAGNHVLCEKPLSDQMSEVIDLVLQARNDGLELLVGMNFRYLSTSQRIKQYVETQELGNLSHAQFSYVRHRDGGRDDLNDYPLEMLYPMLFEQSIHHFDLLRYCYGAEVHSLVADSWKPTWSTYKNDCCVSVLFRFEDNVHVNYFGTWTGSWNKMEFRWRSEFSRGVLIQQSQFDDLIRIDFQPEMGLSGSRFKEEDEAETSHAERMPACVPFVDDSRMLLDELVRAIQKEQIPTT</sequence>
<dbReference type="GO" id="GO:0000166">
    <property type="term" value="F:nucleotide binding"/>
    <property type="evidence" value="ECO:0007669"/>
    <property type="project" value="InterPro"/>
</dbReference>
<feature type="non-terminal residue" evidence="3">
    <location>
        <position position="327"/>
    </location>
</feature>
<evidence type="ECO:0000259" key="2">
    <source>
        <dbReference type="Pfam" id="PF22725"/>
    </source>
</evidence>
<name>A0A382JIQ9_9ZZZZ</name>
<dbReference type="AlphaFoldDB" id="A0A382JIQ9"/>
<feature type="domain" description="GFO/IDH/MocA-like oxidoreductase" evidence="2">
    <location>
        <begin position="137"/>
        <end position="245"/>
    </location>
</feature>
<dbReference type="PANTHER" id="PTHR43377:SF1">
    <property type="entry name" value="BILIVERDIN REDUCTASE A"/>
    <property type="match status" value="1"/>
</dbReference>
<dbReference type="SUPFAM" id="SSF55347">
    <property type="entry name" value="Glyceraldehyde-3-phosphate dehydrogenase-like, C-terminal domain"/>
    <property type="match status" value="1"/>
</dbReference>
<dbReference type="Pfam" id="PF01408">
    <property type="entry name" value="GFO_IDH_MocA"/>
    <property type="match status" value="1"/>
</dbReference>
<dbReference type="SUPFAM" id="SSF51735">
    <property type="entry name" value="NAD(P)-binding Rossmann-fold domains"/>
    <property type="match status" value="1"/>
</dbReference>
<dbReference type="Gene3D" id="3.30.360.10">
    <property type="entry name" value="Dihydrodipicolinate Reductase, domain 2"/>
    <property type="match status" value="1"/>
</dbReference>
<evidence type="ECO:0000313" key="3">
    <source>
        <dbReference type="EMBL" id="SVC11242.1"/>
    </source>
</evidence>
<accession>A0A382JIQ9</accession>
<reference evidence="3" key="1">
    <citation type="submission" date="2018-05" db="EMBL/GenBank/DDBJ databases">
        <authorList>
            <person name="Lanie J.A."/>
            <person name="Ng W.-L."/>
            <person name="Kazmierczak K.M."/>
            <person name="Andrzejewski T.M."/>
            <person name="Davidsen T.M."/>
            <person name="Wayne K.J."/>
            <person name="Tettelin H."/>
            <person name="Glass J.I."/>
            <person name="Rusch D."/>
            <person name="Podicherti R."/>
            <person name="Tsui H.-C.T."/>
            <person name="Winkler M.E."/>
        </authorList>
    </citation>
    <scope>NUCLEOTIDE SEQUENCE</scope>
</reference>
<evidence type="ECO:0000259" key="1">
    <source>
        <dbReference type="Pfam" id="PF01408"/>
    </source>
</evidence>
<dbReference type="InterPro" id="IPR055170">
    <property type="entry name" value="GFO_IDH_MocA-like_dom"/>
</dbReference>
<organism evidence="3">
    <name type="scientific">marine metagenome</name>
    <dbReference type="NCBI Taxonomy" id="408172"/>
    <lineage>
        <taxon>unclassified sequences</taxon>
        <taxon>metagenomes</taxon>
        <taxon>ecological metagenomes</taxon>
    </lineage>
</organism>
<dbReference type="PANTHER" id="PTHR43377">
    <property type="entry name" value="BILIVERDIN REDUCTASE A"/>
    <property type="match status" value="1"/>
</dbReference>
<dbReference type="InterPro" id="IPR051450">
    <property type="entry name" value="Gfo/Idh/MocA_Oxidoreductases"/>
</dbReference>
<dbReference type="InterPro" id="IPR036291">
    <property type="entry name" value="NAD(P)-bd_dom_sf"/>
</dbReference>
<dbReference type="Pfam" id="PF22725">
    <property type="entry name" value="GFO_IDH_MocA_C3"/>
    <property type="match status" value="1"/>
</dbReference>
<gene>
    <name evidence="3" type="ORF">METZ01_LOCUS264096</name>
</gene>
<dbReference type="EMBL" id="UINC01074244">
    <property type="protein sequence ID" value="SVC11242.1"/>
    <property type="molecule type" value="Genomic_DNA"/>
</dbReference>
<dbReference type="Gene3D" id="3.40.50.720">
    <property type="entry name" value="NAD(P)-binding Rossmann-like Domain"/>
    <property type="match status" value="1"/>
</dbReference>
<dbReference type="InterPro" id="IPR000683">
    <property type="entry name" value="Gfo/Idh/MocA-like_OxRdtase_N"/>
</dbReference>
<feature type="domain" description="Gfo/Idh/MocA-like oxidoreductase N-terminal" evidence="1">
    <location>
        <begin position="8"/>
        <end position="127"/>
    </location>
</feature>
<protein>
    <submittedName>
        <fullName evidence="3">Uncharacterized protein</fullName>
    </submittedName>
</protein>
<proteinExistence type="predicted"/>